<reference evidence="1 2" key="1">
    <citation type="submission" date="2020-08" db="EMBL/GenBank/DDBJ databases">
        <title>Sequencing the genomes of 1000 actinobacteria strains.</title>
        <authorList>
            <person name="Klenk H.-P."/>
        </authorList>
    </citation>
    <scope>NUCLEOTIDE SEQUENCE [LARGE SCALE GENOMIC DNA]</scope>
    <source>
        <strain evidence="1 2">DSM 15626</strain>
    </source>
</reference>
<accession>A0A841SP82</accession>
<evidence type="ECO:0000313" key="1">
    <source>
        <dbReference type="EMBL" id="MBB6570802.1"/>
    </source>
</evidence>
<protein>
    <submittedName>
        <fullName evidence="1">Uncharacterized protein</fullName>
    </submittedName>
</protein>
<dbReference type="AlphaFoldDB" id="A0A841SP82"/>
<dbReference type="EMBL" id="JACHKF010000001">
    <property type="protein sequence ID" value="MBB6570802.1"/>
    <property type="molecule type" value="Genomic_DNA"/>
</dbReference>
<dbReference type="Proteomes" id="UP000553957">
    <property type="component" value="Unassembled WGS sequence"/>
</dbReference>
<evidence type="ECO:0000313" key="2">
    <source>
        <dbReference type="Proteomes" id="UP000553957"/>
    </source>
</evidence>
<proteinExistence type="predicted"/>
<gene>
    <name evidence="1" type="ORF">HNR71_006439</name>
</gene>
<name>A0A841SP82_9ACTN</name>
<sequence>MTLDQLDRARARFEATLRVAPGEAMIHAFVVSSADVPDLVNEIYRLRAKYQILEAACRAGLGAAVEDESLYPWAIESPWWYVTDALAPPPPGHYLAEIMPADVWRGEPL</sequence>
<organism evidence="1 2">
    <name type="scientific">Kribbella sandramycini</name>
    <dbReference type="NCBI Taxonomy" id="60450"/>
    <lineage>
        <taxon>Bacteria</taxon>
        <taxon>Bacillati</taxon>
        <taxon>Actinomycetota</taxon>
        <taxon>Actinomycetes</taxon>
        <taxon>Propionibacteriales</taxon>
        <taxon>Kribbellaceae</taxon>
        <taxon>Kribbella</taxon>
    </lineage>
</organism>
<comment type="caution">
    <text evidence="1">The sequence shown here is derived from an EMBL/GenBank/DDBJ whole genome shotgun (WGS) entry which is preliminary data.</text>
</comment>
<dbReference type="RefSeq" id="WP_184999645.1">
    <property type="nucleotide sequence ID" value="NZ_BAAAGT010000005.1"/>
</dbReference>